<organism evidence="5 6">
    <name type="scientific">Candidatus Berkelbacteria bacterium Licking1014_96</name>
    <dbReference type="NCBI Taxonomy" id="2017149"/>
    <lineage>
        <taxon>Bacteria</taxon>
        <taxon>Candidatus Berkelbacteria</taxon>
    </lineage>
</organism>
<keyword evidence="1" id="KW-0677">Repeat</keyword>
<dbReference type="Proteomes" id="UP000318296">
    <property type="component" value="Unassembled WGS sequence"/>
</dbReference>
<feature type="domain" description="Fibronectin type-III" evidence="4">
    <location>
        <begin position="177"/>
        <end position="282"/>
    </location>
</feature>
<reference evidence="5 6" key="1">
    <citation type="submission" date="2017-07" db="EMBL/GenBank/DDBJ databases">
        <title>Mechanisms for carbon and nitrogen cycling indicate functional differentiation within the Candidate Phyla Radiation.</title>
        <authorList>
            <person name="Danczak R.E."/>
            <person name="Johnston M.D."/>
            <person name="Kenah C."/>
            <person name="Slattery M."/>
            <person name="Wrighton K.C."/>
            <person name="Wilkins M.J."/>
        </authorList>
    </citation>
    <scope>NUCLEOTIDE SEQUENCE [LARGE SCALE GENOMIC DNA]</scope>
    <source>
        <strain evidence="5">Licking1014_96</strain>
    </source>
</reference>
<evidence type="ECO:0000313" key="5">
    <source>
        <dbReference type="EMBL" id="TSC90320.1"/>
    </source>
</evidence>
<dbReference type="SUPFAM" id="SSF49265">
    <property type="entry name" value="Fibronectin type III"/>
    <property type="match status" value="1"/>
</dbReference>
<accession>A0A554LBR2</accession>
<dbReference type="PROSITE" id="PS50853">
    <property type="entry name" value="FN3"/>
    <property type="match status" value="2"/>
</dbReference>
<name>A0A554LBR2_9BACT</name>
<dbReference type="CDD" id="cd00063">
    <property type="entry name" value="FN3"/>
    <property type="match status" value="2"/>
</dbReference>
<evidence type="ECO:0000256" key="3">
    <source>
        <dbReference type="SAM" id="Phobius"/>
    </source>
</evidence>
<evidence type="ECO:0000259" key="4">
    <source>
        <dbReference type="PROSITE" id="PS50853"/>
    </source>
</evidence>
<dbReference type="InterPro" id="IPR036116">
    <property type="entry name" value="FN3_sf"/>
</dbReference>
<feature type="domain" description="Fibronectin type-III" evidence="4">
    <location>
        <begin position="287"/>
        <end position="378"/>
    </location>
</feature>
<dbReference type="EMBL" id="VMGH01000084">
    <property type="protein sequence ID" value="TSC90320.1"/>
    <property type="molecule type" value="Genomic_DNA"/>
</dbReference>
<keyword evidence="3" id="KW-0812">Transmembrane</keyword>
<sequence>MLKKIIVIILISFFLYPNLVYSSDSQDQSDGCAAPTGGDSLFDVAKFPMYQVFAPMMNHLTKIRLLFSSVNTPTITLTIKDMGGNSLGQTSAIVSSGWVDFTFASAVSLTSSLSYQIQLTREPTANATWNFCQPAGYGGGYAVTGGVIIPDKDYNFQTYGYGQQPAPSSQLPAAIEPPANLKAEDVVDDTGGKIKLTWIKSSTSGIDGYRIYRRSNDDPSRLGESAEAETDFTKIADVGTKFLDYEDTNLENGMLYIYVVRAIKDTSESVNSNEARARPENNLAPATPSNLHLVSKSKDFIEVAWDKVDDEKLDKYVIRWGESPIDVLTEKELSKDLTTFRAENLKSNTRYYFRLASRSKDQETSGFSDFISEMTDKGKQGISWVWILSIIVAILAGFGIYLYFAYQKKIWPFKAKNQKPEIRMTNQTRNQNDDDIRELPGKKGRW</sequence>
<dbReference type="Pfam" id="PF00041">
    <property type="entry name" value="fn3"/>
    <property type="match status" value="1"/>
</dbReference>
<feature type="region of interest" description="Disordered" evidence="2">
    <location>
        <begin position="422"/>
        <end position="446"/>
    </location>
</feature>
<feature type="compositionally biased region" description="Basic and acidic residues" evidence="2">
    <location>
        <begin position="431"/>
        <end position="446"/>
    </location>
</feature>
<dbReference type="InterPro" id="IPR003961">
    <property type="entry name" value="FN3_dom"/>
</dbReference>
<feature type="transmembrane region" description="Helical" evidence="3">
    <location>
        <begin position="384"/>
        <end position="406"/>
    </location>
</feature>
<protein>
    <submittedName>
        <fullName evidence="5">Cell surface protein</fullName>
    </submittedName>
</protein>
<dbReference type="SMART" id="SM00060">
    <property type="entry name" value="FN3"/>
    <property type="match status" value="2"/>
</dbReference>
<evidence type="ECO:0000256" key="2">
    <source>
        <dbReference type="SAM" id="MobiDB-lite"/>
    </source>
</evidence>
<dbReference type="Gene3D" id="2.60.40.10">
    <property type="entry name" value="Immunoglobulins"/>
    <property type="match status" value="2"/>
</dbReference>
<dbReference type="PANTHER" id="PTHR13817">
    <property type="entry name" value="TITIN"/>
    <property type="match status" value="1"/>
</dbReference>
<dbReference type="AlphaFoldDB" id="A0A554LBR2"/>
<evidence type="ECO:0000256" key="1">
    <source>
        <dbReference type="ARBA" id="ARBA00022737"/>
    </source>
</evidence>
<keyword evidence="3" id="KW-0472">Membrane</keyword>
<evidence type="ECO:0000313" key="6">
    <source>
        <dbReference type="Proteomes" id="UP000318296"/>
    </source>
</evidence>
<gene>
    <name evidence="5" type="ORF">CEN92_477</name>
</gene>
<keyword evidence="3" id="KW-1133">Transmembrane helix</keyword>
<dbReference type="PANTHER" id="PTHR13817:SF166">
    <property type="entry name" value="NEURONAL IGCAM-RELATED"/>
    <property type="match status" value="1"/>
</dbReference>
<dbReference type="InterPro" id="IPR013783">
    <property type="entry name" value="Ig-like_fold"/>
</dbReference>
<dbReference type="InterPro" id="IPR050964">
    <property type="entry name" value="Striated_Muscle_Regulatory"/>
</dbReference>
<comment type="caution">
    <text evidence="5">The sequence shown here is derived from an EMBL/GenBank/DDBJ whole genome shotgun (WGS) entry which is preliminary data.</text>
</comment>
<proteinExistence type="predicted"/>